<evidence type="ECO:0000256" key="6">
    <source>
        <dbReference type="ARBA" id="ARBA00022989"/>
    </source>
</evidence>
<evidence type="ECO:0000256" key="9">
    <source>
        <dbReference type="SAM" id="MobiDB-lite"/>
    </source>
</evidence>
<keyword evidence="13" id="KW-0966">Cell projection</keyword>
<evidence type="ECO:0000256" key="8">
    <source>
        <dbReference type="ARBA" id="ARBA00023143"/>
    </source>
</evidence>
<protein>
    <submittedName>
        <fullName evidence="13">Flagellar basal-body MS-ring/collar protein FliF</fullName>
    </submittedName>
</protein>
<keyword evidence="8" id="KW-0975">Bacterial flagellum</keyword>
<organism evidence="13 14">
    <name type="scientific">Chengkuizengella axinellae</name>
    <dbReference type="NCBI Taxonomy" id="3064388"/>
    <lineage>
        <taxon>Bacteria</taxon>
        <taxon>Bacillati</taxon>
        <taxon>Bacillota</taxon>
        <taxon>Bacilli</taxon>
        <taxon>Bacillales</taxon>
        <taxon>Paenibacillaceae</taxon>
        <taxon>Chengkuizengella</taxon>
    </lineage>
</organism>
<evidence type="ECO:0000256" key="5">
    <source>
        <dbReference type="ARBA" id="ARBA00022692"/>
    </source>
</evidence>
<comment type="subcellular location">
    <subcellularLocation>
        <location evidence="1">Bacterial flagellum basal body</location>
    </subcellularLocation>
    <subcellularLocation>
        <location evidence="2">Cell membrane</location>
        <topology evidence="2">Multi-pass membrane protein</topology>
    </subcellularLocation>
</comment>
<evidence type="ECO:0000256" key="10">
    <source>
        <dbReference type="SAM" id="Phobius"/>
    </source>
</evidence>
<keyword evidence="13" id="KW-0969">Cilium</keyword>
<feature type="region of interest" description="Disordered" evidence="9">
    <location>
        <begin position="315"/>
        <end position="337"/>
    </location>
</feature>
<dbReference type="PANTHER" id="PTHR30046:SF0">
    <property type="entry name" value="FLAGELLAR M-RING PROTEIN"/>
    <property type="match status" value="1"/>
</dbReference>
<evidence type="ECO:0000256" key="1">
    <source>
        <dbReference type="ARBA" id="ARBA00004117"/>
    </source>
</evidence>
<evidence type="ECO:0000259" key="12">
    <source>
        <dbReference type="Pfam" id="PF08345"/>
    </source>
</evidence>
<dbReference type="PRINTS" id="PR01009">
    <property type="entry name" value="FLGMRINGFLIF"/>
</dbReference>
<dbReference type="InterPro" id="IPR045851">
    <property type="entry name" value="AMP-bd_C_sf"/>
</dbReference>
<keyword evidence="6 10" id="KW-1133">Transmembrane helix</keyword>
<reference evidence="13 14" key="1">
    <citation type="submission" date="2023-08" db="EMBL/GenBank/DDBJ databases">
        <authorList>
            <person name="Park J.-S."/>
        </authorList>
    </citation>
    <scope>NUCLEOTIDE SEQUENCE [LARGE SCALE GENOMIC DNA]</scope>
    <source>
        <strain evidence="13 14">2205SS18-9</strain>
    </source>
</reference>
<dbReference type="Pfam" id="PF08345">
    <property type="entry name" value="YscJ_FliF_C"/>
    <property type="match status" value="1"/>
</dbReference>
<keyword evidence="7 10" id="KW-0472">Membrane</keyword>
<keyword evidence="5 10" id="KW-0812">Transmembrane</keyword>
<dbReference type="Proteomes" id="UP001231941">
    <property type="component" value="Unassembled WGS sequence"/>
</dbReference>
<evidence type="ECO:0000256" key="3">
    <source>
        <dbReference type="ARBA" id="ARBA00007971"/>
    </source>
</evidence>
<dbReference type="InterPro" id="IPR043427">
    <property type="entry name" value="YscJ/FliF"/>
</dbReference>
<feature type="domain" description="Flagellar M-ring C-terminal" evidence="12">
    <location>
        <begin position="269"/>
        <end position="415"/>
    </location>
</feature>
<gene>
    <name evidence="13" type="primary">fliF</name>
    <name evidence="13" type="ORF">Q5Y73_04925</name>
</gene>
<dbReference type="InterPro" id="IPR006182">
    <property type="entry name" value="FliF_N_dom"/>
</dbReference>
<evidence type="ECO:0000313" key="13">
    <source>
        <dbReference type="EMBL" id="MDP5273437.1"/>
    </source>
</evidence>
<dbReference type="RefSeq" id="WP_305990707.1">
    <property type="nucleotide sequence ID" value="NZ_JAVAMP010000001.1"/>
</dbReference>
<accession>A0ABT9IWF9</accession>
<dbReference type="EMBL" id="JAVAMP010000001">
    <property type="protein sequence ID" value="MDP5273437.1"/>
    <property type="molecule type" value="Genomic_DNA"/>
</dbReference>
<evidence type="ECO:0000259" key="11">
    <source>
        <dbReference type="Pfam" id="PF01514"/>
    </source>
</evidence>
<comment type="caution">
    <text evidence="13">The sequence shown here is derived from an EMBL/GenBank/DDBJ whole genome shotgun (WGS) entry which is preliminary data.</text>
</comment>
<keyword evidence="14" id="KW-1185">Reference proteome</keyword>
<evidence type="ECO:0000313" key="14">
    <source>
        <dbReference type="Proteomes" id="UP001231941"/>
    </source>
</evidence>
<dbReference type="NCBIfam" id="TIGR00206">
    <property type="entry name" value="fliF"/>
    <property type="match status" value="1"/>
</dbReference>
<dbReference type="Gene3D" id="3.30.300.30">
    <property type="match status" value="1"/>
</dbReference>
<feature type="transmembrane region" description="Helical" evidence="10">
    <location>
        <begin position="25"/>
        <end position="45"/>
    </location>
</feature>
<name>A0ABT9IWF9_9BACL</name>
<evidence type="ECO:0000256" key="7">
    <source>
        <dbReference type="ARBA" id="ARBA00023136"/>
    </source>
</evidence>
<evidence type="ECO:0000256" key="2">
    <source>
        <dbReference type="ARBA" id="ARBA00004651"/>
    </source>
</evidence>
<sequence>MNETISRYWGKVLQFWKQISLKQKIMIGILFLVTLLTLIIVIYNLSKTEYSLAYTELTQADAASIKEYLDSNNIPYQFSSDLKSVGVPSTYLTDVKLAVASQDLIVDGSQGFDIFKENMSSFGGITEGQFEILNTDARAGEIEQLINAIDGVNWSKVVLNLPEESVFISSTGTEDQAYASGIISFKRNYRIEQPLIDTIYNLVRTSVRDLPLENITISSDLTGELLPSSRTDGGSGVQTGAAVQQMQIKKQYELEIQRNVQNFLKQIFIGDEHIAVNVFSTLNFDQINQQEIRFEPIDEDDKKGIVRSIEEIEKSYTGEDNPSGGITGTGDNNIPNYVGNNNNSLTNEEESESRINYEIDEITSSIIKSPYVVQDLTISVSIPSLNDSATATGGQPQTNPLSDEVKKLLVNIVSASLADSGKQFTEEQIAQKVTVISRPSDYQVGGDIVDPPPDITWMYLVGGAAALALVAGGAYTVYRRRQNNVLFDQEQELAYTAEKEVPNLEIPRAPVDDEVKNQLEHLARSKPEEFVKILRTWLADE</sequence>
<dbReference type="InterPro" id="IPR000067">
    <property type="entry name" value="FlgMring_FliF"/>
</dbReference>
<dbReference type="PANTHER" id="PTHR30046">
    <property type="entry name" value="FLAGELLAR M-RING PROTEIN"/>
    <property type="match status" value="1"/>
</dbReference>
<evidence type="ECO:0000256" key="4">
    <source>
        <dbReference type="ARBA" id="ARBA00022475"/>
    </source>
</evidence>
<feature type="transmembrane region" description="Helical" evidence="10">
    <location>
        <begin position="457"/>
        <end position="478"/>
    </location>
</feature>
<dbReference type="InterPro" id="IPR013556">
    <property type="entry name" value="Flag_M-ring_C"/>
</dbReference>
<feature type="domain" description="Flagellar M-ring N-terminal" evidence="11">
    <location>
        <begin position="46"/>
        <end position="226"/>
    </location>
</feature>
<dbReference type="Pfam" id="PF01514">
    <property type="entry name" value="YscJ_FliF"/>
    <property type="match status" value="1"/>
</dbReference>
<keyword evidence="4" id="KW-1003">Cell membrane</keyword>
<proteinExistence type="inferred from homology"/>
<comment type="similarity">
    <text evidence="3">Belongs to the FliF family.</text>
</comment>
<keyword evidence="13" id="KW-0282">Flagellum</keyword>